<evidence type="ECO:0000313" key="2">
    <source>
        <dbReference type="EMBL" id="RKM87652.1"/>
    </source>
</evidence>
<organism evidence="2 3">
    <name type="scientific">Streptomyces xinghaiensis</name>
    <dbReference type="NCBI Taxonomy" id="1038928"/>
    <lineage>
        <taxon>Bacteria</taxon>
        <taxon>Bacillati</taxon>
        <taxon>Actinomycetota</taxon>
        <taxon>Actinomycetes</taxon>
        <taxon>Kitasatosporales</taxon>
        <taxon>Streptomycetaceae</taxon>
        <taxon>Streptomyces</taxon>
    </lineage>
</organism>
<accession>A0A420UTE5</accession>
<evidence type="ECO:0000256" key="1">
    <source>
        <dbReference type="SAM" id="SignalP"/>
    </source>
</evidence>
<keyword evidence="1" id="KW-0732">Signal</keyword>
<dbReference type="Proteomes" id="UP000028058">
    <property type="component" value="Unassembled WGS sequence"/>
</dbReference>
<evidence type="ECO:0000313" key="3">
    <source>
        <dbReference type="Proteomes" id="UP000028058"/>
    </source>
</evidence>
<sequence length="37" mass="3786">MKLLKLLPALVALAVATPTLAQSALDQIKEAGALRVG</sequence>
<comment type="caution">
    <text evidence="2">The sequence shown here is derived from an EMBL/GenBank/DDBJ whole genome shotgun (WGS) entry which is preliminary data.</text>
</comment>
<keyword evidence="3" id="KW-1185">Reference proteome</keyword>
<feature type="chain" id="PRO_5019509137" evidence="1">
    <location>
        <begin position="22"/>
        <end position="37"/>
    </location>
</feature>
<feature type="non-terminal residue" evidence="2">
    <location>
        <position position="37"/>
    </location>
</feature>
<dbReference type="EMBL" id="JNAD02000095">
    <property type="protein sequence ID" value="RKM87652.1"/>
    <property type="molecule type" value="Genomic_DNA"/>
</dbReference>
<name>A0A420UTE5_9ACTN</name>
<protein>
    <submittedName>
        <fullName evidence="2">Amino acid ABC transporter substrate-binding protein</fullName>
    </submittedName>
</protein>
<reference evidence="2 3" key="1">
    <citation type="journal article" date="2014" name="Genome Announc.">
        <title>Draft Genome Sequence of Streptomyces fradiae ATCC 19609, a Strain Highly Sensitive to Antibiotics.</title>
        <authorList>
            <person name="Bekker O.B."/>
            <person name="Klimina K.M."/>
            <person name="Vatlin A.A."/>
            <person name="Zakharevich N.V."/>
            <person name="Kasianov A.S."/>
            <person name="Danilenko V.N."/>
        </authorList>
    </citation>
    <scope>NUCLEOTIDE SEQUENCE [LARGE SCALE GENOMIC DNA]</scope>
    <source>
        <strain evidence="2 3">ATCC 19609</strain>
    </source>
</reference>
<dbReference type="AlphaFoldDB" id="A0A420UTE5"/>
<proteinExistence type="predicted"/>
<feature type="signal peptide" evidence="1">
    <location>
        <begin position="1"/>
        <end position="21"/>
    </location>
</feature>
<gene>
    <name evidence="2" type="ORF">SFRA_033040</name>
</gene>